<dbReference type="EMBL" id="HG793125">
    <property type="protein sequence ID" value="CDK24605.1"/>
    <property type="molecule type" value="Genomic_DNA"/>
</dbReference>
<proteinExistence type="predicted"/>
<gene>
    <name evidence="1" type="ORF">KUCA_T00000571001</name>
</gene>
<evidence type="ECO:0000313" key="2">
    <source>
        <dbReference type="Proteomes" id="UP000019384"/>
    </source>
</evidence>
<dbReference type="AlphaFoldDB" id="W6MS04"/>
<reference evidence="1" key="1">
    <citation type="submission" date="2013-12" db="EMBL/GenBank/DDBJ databases">
        <authorList>
            <person name="Genoscope - CEA"/>
        </authorList>
    </citation>
    <scope>NUCLEOTIDE SEQUENCE</scope>
    <source>
        <strain evidence="1">CBS 1993</strain>
    </source>
</reference>
<organism evidence="1 2">
    <name type="scientific">Kuraishia capsulata CBS 1993</name>
    <dbReference type="NCBI Taxonomy" id="1382522"/>
    <lineage>
        <taxon>Eukaryota</taxon>
        <taxon>Fungi</taxon>
        <taxon>Dikarya</taxon>
        <taxon>Ascomycota</taxon>
        <taxon>Saccharomycotina</taxon>
        <taxon>Pichiomycetes</taxon>
        <taxon>Pichiales</taxon>
        <taxon>Pichiaceae</taxon>
        <taxon>Kuraishia</taxon>
    </lineage>
</organism>
<accession>W6MS04</accession>
<sequence>MAPFPTDAENSPSEEDSFHICYLSDPKTMRDSGSRTQYIELERYTHATKFHHDPEVPIIKDNWSGINFDSMVNQIDCSNPYVSETFFDLIQYRGDRKVITHYLIKIDALRRQTSHESTTEETTVRLMDRESLSALGSLRSAQNDILSPPPYVENSNERVEEDFTITCLYCLCSKTHPDDCDIPPANLKVTKTQKIYSFAVSRGQNSHRYRAIIQMTCPLACRLEVEAETASYDIIYPHIVFFCFNVNKFIGIEKWAAMMTMSLNTRKLDQAKITAGKFIHVGSFVDLGTLYPLSFANTAKQWPIFKI</sequence>
<evidence type="ECO:0000313" key="1">
    <source>
        <dbReference type="EMBL" id="CDK24605.1"/>
    </source>
</evidence>
<dbReference type="Proteomes" id="UP000019384">
    <property type="component" value="Unassembled WGS sequence"/>
</dbReference>
<dbReference type="HOGENOM" id="CLU_906325_0_0_1"/>
<name>W6MS04_9ASCO</name>
<keyword evidence="2" id="KW-1185">Reference proteome</keyword>
<protein>
    <submittedName>
        <fullName evidence="1">Uncharacterized protein</fullName>
    </submittedName>
</protein>
<reference evidence="1" key="2">
    <citation type="submission" date="2014-02" db="EMBL/GenBank/DDBJ databases">
        <title>Complete DNA sequence of /Kuraishia capsulata/ illustrates novel genomic features among budding yeasts (/Saccharomycotina/).</title>
        <authorList>
            <person name="Morales L."/>
            <person name="Noel B."/>
            <person name="Porcel B."/>
            <person name="Marcet-Houben M."/>
            <person name="Hullo M-F."/>
            <person name="Sacerdot C."/>
            <person name="Tekaia F."/>
            <person name="Leh-Louis V."/>
            <person name="Despons L."/>
            <person name="Khanna V."/>
            <person name="Aury J-M."/>
            <person name="Barbe V."/>
            <person name="Couloux A."/>
            <person name="Labadie K."/>
            <person name="Pelletier E."/>
            <person name="Souciet J-L."/>
            <person name="Boekhout T."/>
            <person name="Gabaldon T."/>
            <person name="Wincker P."/>
            <person name="Dujon B."/>
        </authorList>
    </citation>
    <scope>NUCLEOTIDE SEQUENCE</scope>
    <source>
        <strain evidence="1">CBS 1993</strain>
    </source>
</reference>
<dbReference type="RefSeq" id="XP_022456622.1">
    <property type="nucleotide sequence ID" value="XM_022605122.1"/>
</dbReference>
<dbReference type="GeneID" id="34518010"/>